<dbReference type="EMBL" id="QGDC01000001">
    <property type="protein sequence ID" value="RCH56856.1"/>
    <property type="molecule type" value="Genomic_DNA"/>
</dbReference>
<dbReference type="Proteomes" id="UP000253209">
    <property type="component" value="Unassembled WGS sequence"/>
</dbReference>
<dbReference type="OrthoDB" id="799043at2"/>
<protein>
    <recommendedName>
        <fullName evidence="4">Phosphatidic acid phosphatase type 2/haloperoxidase domain-containing protein</fullName>
    </recommendedName>
</protein>
<dbReference type="RefSeq" id="WP_114003753.1">
    <property type="nucleotide sequence ID" value="NZ_QGDC01000001.1"/>
</dbReference>
<sequence>MNRPHDIKVYLALYFLVALLSVAYLFVTGASVFRLQYIQWNGALALCVKHVSPFWFQSSAAHFINGNYWIPYWCAVILLFAYKERVKFLFWIKRFCLYLIALYLTTIAVNALLSFFLPRLCGRSADLTHLVPHVACRFISPVGTAVTGATLLTLLALKRPHRIVKYFMVVSAVVISLSLLDQGLSFPFQMLCSLLFAAVSSVIAYIFLEVTSIRPYNF</sequence>
<reference evidence="2 3" key="1">
    <citation type="submission" date="2018-05" db="EMBL/GenBank/DDBJ databases">
        <title>Mucilaginibacter hurinus sp. nov., isolated from briquette warehouse soil.</title>
        <authorList>
            <person name="Choi L."/>
        </authorList>
    </citation>
    <scope>NUCLEOTIDE SEQUENCE [LARGE SCALE GENOMIC DNA]</scope>
    <source>
        <strain evidence="2 3">ZR32</strain>
    </source>
</reference>
<name>A0A367GVJ0_9SPHI</name>
<gene>
    <name evidence="2" type="ORF">DJ568_03095</name>
</gene>
<comment type="caution">
    <text evidence="2">The sequence shown here is derived from an EMBL/GenBank/DDBJ whole genome shotgun (WGS) entry which is preliminary data.</text>
</comment>
<organism evidence="2 3">
    <name type="scientific">Mucilaginibacter hurinus</name>
    <dbReference type="NCBI Taxonomy" id="2201324"/>
    <lineage>
        <taxon>Bacteria</taxon>
        <taxon>Pseudomonadati</taxon>
        <taxon>Bacteroidota</taxon>
        <taxon>Sphingobacteriia</taxon>
        <taxon>Sphingobacteriales</taxon>
        <taxon>Sphingobacteriaceae</taxon>
        <taxon>Mucilaginibacter</taxon>
    </lineage>
</organism>
<evidence type="ECO:0000313" key="3">
    <source>
        <dbReference type="Proteomes" id="UP000253209"/>
    </source>
</evidence>
<keyword evidence="1" id="KW-0472">Membrane</keyword>
<evidence type="ECO:0000313" key="2">
    <source>
        <dbReference type="EMBL" id="RCH56856.1"/>
    </source>
</evidence>
<keyword evidence="3" id="KW-1185">Reference proteome</keyword>
<accession>A0A367GVJ0</accession>
<keyword evidence="1" id="KW-0812">Transmembrane</keyword>
<feature type="transmembrane region" description="Helical" evidence="1">
    <location>
        <begin position="138"/>
        <end position="156"/>
    </location>
</feature>
<evidence type="ECO:0000256" key="1">
    <source>
        <dbReference type="SAM" id="Phobius"/>
    </source>
</evidence>
<feature type="transmembrane region" description="Helical" evidence="1">
    <location>
        <begin position="66"/>
        <end position="83"/>
    </location>
</feature>
<feature type="transmembrane region" description="Helical" evidence="1">
    <location>
        <begin position="163"/>
        <end position="180"/>
    </location>
</feature>
<feature type="transmembrane region" description="Helical" evidence="1">
    <location>
        <begin position="186"/>
        <end position="208"/>
    </location>
</feature>
<evidence type="ECO:0008006" key="4">
    <source>
        <dbReference type="Google" id="ProtNLM"/>
    </source>
</evidence>
<feature type="transmembrane region" description="Helical" evidence="1">
    <location>
        <begin position="12"/>
        <end position="33"/>
    </location>
</feature>
<feature type="transmembrane region" description="Helical" evidence="1">
    <location>
        <begin position="95"/>
        <end position="118"/>
    </location>
</feature>
<dbReference type="AlphaFoldDB" id="A0A367GVJ0"/>
<keyword evidence="1" id="KW-1133">Transmembrane helix</keyword>
<proteinExistence type="predicted"/>